<keyword evidence="4 10" id="KW-0812">Transmembrane</keyword>
<dbReference type="GO" id="GO:0051724">
    <property type="term" value="F:NAD transmembrane transporter activity"/>
    <property type="evidence" value="ECO:0007669"/>
    <property type="project" value="TreeGrafter"/>
</dbReference>
<feature type="transmembrane region" description="Helical" evidence="13">
    <location>
        <begin position="120"/>
        <end position="140"/>
    </location>
</feature>
<dbReference type="PROSITE" id="PS50920">
    <property type="entry name" value="SOLCAR"/>
    <property type="match status" value="3"/>
</dbReference>
<dbReference type="RefSeq" id="XP_064661290.1">
    <property type="nucleotide sequence ID" value="XM_064799951.1"/>
</dbReference>
<dbReference type="Gene3D" id="1.50.40.10">
    <property type="entry name" value="Mitochondrial carrier domain"/>
    <property type="match status" value="1"/>
</dbReference>
<feature type="transmembrane region" description="Helical" evidence="13">
    <location>
        <begin position="185"/>
        <end position="208"/>
    </location>
</feature>
<dbReference type="GO" id="GO:0044610">
    <property type="term" value="F:FMN transmembrane transporter activity"/>
    <property type="evidence" value="ECO:0007669"/>
    <property type="project" value="TreeGrafter"/>
</dbReference>
<name>A0AAV9PFR3_9PEZI</name>
<dbReference type="InterPro" id="IPR018108">
    <property type="entry name" value="MCP_transmembrane"/>
</dbReference>
<dbReference type="GO" id="GO:0005347">
    <property type="term" value="F:ATP transmembrane transporter activity"/>
    <property type="evidence" value="ECO:0007669"/>
    <property type="project" value="TreeGrafter"/>
</dbReference>
<feature type="compositionally biased region" description="Polar residues" evidence="12">
    <location>
        <begin position="148"/>
        <end position="157"/>
    </location>
</feature>
<evidence type="ECO:0000256" key="12">
    <source>
        <dbReference type="SAM" id="MobiDB-lite"/>
    </source>
</evidence>
<dbReference type="GO" id="GO:0015228">
    <property type="term" value="F:coenzyme A transmembrane transporter activity"/>
    <property type="evidence" value="ECO:0007669"/>
    <property type="project" value="TreeGrafter"/>
</dbReference>
<feature type="transmembrane region" description="Helical" evidence="13">
    <location>
        <begin position="228"/>
        <end position="246"/>
    </location>
</feature>
<dbReference type="PANTHER" id="PTHR45939">
    <property type="entry name" value="PEROXISOMAL MEMBRANE PROTEIN PMP34-RELATED"/>
    <property type="match status" value="1"/>
</dbReference>
<keyword evidence="15" id="KW-1185">Reference proteome</keyword>
<dbReference type="FunFam" id="1.50.40.10:FF:000134">
    <property type="entry name" value="Peroxisomal membrane protein PMP47B"/>
    <property type="match status" value="1"/>
</dbReference>
<gene>
    <name evidence="14" type="ORF">LTR77_002692</name>
</gene>
<evidence type="ECO:0000313" key="14">
    <source>
        <dbReference type="EMBL" id="KAK5172572.1"/>
    </source>
</evidence>
<dbReference type="PANTHER" id="PTHR45939:SF5">
    <property type="entry name" value="PEROXISOMAL MEMBRANE PROTEIN PMP34"/>
    <property type="match status" value="1"/>
</dbReference>
<organism evidence="14 15">
    <name type="scientific">Saxophila tyrrhenica</name>
    <dbReference type="NCBI Taxonomy" id="1690608"/>
    <lineage>
        <taxon>Eukaryota</taxon>
        <taxon>Fungi</taxon>
        <taxon>Dikarya</taxon>
        <taxon>Ascomycota</taxon>
        <taxon>Pezizomycotina</taxon>
        <taxon>Dothideomycetes</taxon>
        <taxon>Dothideomycetidae</taxon>
        <taxon>Mycosphaerellales</taxon>
        <taxon>Extremaceae</taxon>
        <taxon>Saxophila</taxon>
    </lineage>
</organism>
<evidence type="ECO:0000256" key="2">
    <source>
        <dbReference type="ARBA" id="ARBA00006375"/>
    </source>
</evidence>
<accession>A0AAV9PFR3</accession>
<dbReference type="AlphaFoldDB" id="A0AAV9PFR3"/>
<feature type="repeat" description="Solcar" evidence="10">
    <location>
        <begin position="19"/>
        <end position="104"/>
    </location>
</feature>
<comment type="subcellular location">
    <subcellularLocation>
        <location evidence="1">Peroxisome membrane</location>
        <topology evidence="1">Multi-pass membrane protein</topology>
    </subcellularLocation>
</comment>
<evidence type="ECO:0008006" key="16">
    <source>
        <dbReference type="Google" id="ProtNLM"/>
    </source>
</evidence>
<feature type="region of interest" description="Disordered" evidence="12">
    <location>
        <begin position="148"/>
        <end position="170"/>
    </location>
</feature>
<dbReference type="Proteomes" id="UP001337655">
    <property type="component" value="Unassembled WGS sequence"/>
</dbReference>
<evidence type="ECO:0000256" key="9">
    <source>
        <dbReference type="ARBA" id="ARBA00023140"/>
    </source>
</evidence>
<keyword evidence="7 13" id="KW-1133">Transmembrane helix</keyword>
<keyword evidence="6" id="KW-0999">Mitochondrion inner membrane</keyword>
<keyword evidence="5" id="KW-0677">Repeat</keyword>
<keyword evidence="6" id="KW-0496">Mitochondrion</keyword>
<dbReference type="InterPro" id="IPR052217">
    <property type="entry name" value="Mito/Peroxisomal_Carrier"/>
</dbReference>
<dbReference type="GO" id="GO:0005778">
    <property type="term" value="C:peroxisomal membrane"/>
    <property type="evidence" value="ECO:0007669"/>
    <property type="project" value="UniProtKB-SubCell"/>
</dbReference>
<feature type="transmembrane region" description="Helical" evidence="13">
    <location>
        <begin position="25"/>
        <end position="45"/>
    </location>
</feature>
<reference evidence="14 15" key="1">
    <citation type="submission" date="2023-08" db="EMBL/GenBank/DDBJ databases">
        <title>Black Yeasts Isolated from many extreme environments.</title>
        <authorList>
            <person name="Coleine C."/>
            <person name="Stajich J.E."/>
            <person name="Selbmann L."/>
        </authorList>
    </citation>
    <scope>NUCLEOTIDE SEQUENCE [LARGE SCALE GENOMIC DNA]</scope>
    <source>
        <strain evidence="14 15">CCFEE 5935</strain>
    </source>
</reference>
<evidence type="ECO:0000313" key="15">
    <source>
        <dbReference type="Proteomes" id="UP001337655"/>
    </source>
</evidence>
<dbReference type="SUPFAM" id="SSF103506">
    <property type="entry name" value="Mitochondrial carrier"/>
    <property type="match status" value="1"/>
</dbReference>
<dbReference type="Pfam" id="PF00153">
    <property type="entry name" value="Mito_carr"/>
    <property type="match status" value="3"/>
</dbReference>
<dbReference type="GO" id="GO:0080122">
    <property type="term" value="F:AMP transmembrane transporter activity"/>
    <property type="evidence" value="ECO:0007669"/>
    <property type="project" value="TreeGrafter"/>
</dbReference>
<evidence type="ECO:0000256" key="4">
    <source>
        <dbReference type="ARBA" id="ARBA00022692"/>
    </source>
</evidence>
<sequence length="317" mass="34341">MSDKSEIQAKANQAVEQSSDNMAHAMAGAGGGLLSMALTYPLITLSTRAQVEKKKAHTGTVAAAKRILDREGIAGLYAGMESALFGITVTNFVYYYWYEFSKAFFQRSTKKTYLSTVENMAAGALAGSATVFLTNPIWVVNTRMTARQSQSQESGLPTTEGEKSQKESAPSTVGTLMKIIKEDGFMRLFAGVLPALVLVMNPILQYTVYERLKQMLEKRRKVGATDSFLLGALGKLVATSITYPYITVKSRAHVASGKQEGMIASLRRIVKEEGVGGLYGGIGPKVTQSVITAAFLFAFKDVLYDATVKARRKVAKA</sequence>
<evidence type="ECO:0000256" key="8">
    <source>
        <dbReference type="ARBA" id="ARBA00023136"/>
    </source>
</evidence>
<keyword evidence="8 10" id="KW-0472">Membrane</keyword>
<dbReference type="GeneID" id="89924039"/>
<keyword evidence="3 11" id="KW-0813">Transport</keyword>
<dbReference type="InterPro" id="IPR023395">
    <property type="entry name" value="MCP_dom_sf"/>
</dbReference>
<evidence type="ECO:0000256" key="6">
    <source>
        <dbReference type="ARBA" id="ARBA00022792"/>
    </source>
</evidence>
<protein>
    <recommendedName>
        <fullName evidence="16">Peroxisomal membrane protein PMP47B</fullName>
    </recommendedName>
</protein>
<proteinExistence type="inferred from homology"/>
<evidence type="ECO:0000256" key="5">
    <source>
        <dbReference type="ARBA" id="ARBA00022737"/>
    </source>
</evidence>
<evidence type="ECO:0000256" key="11">
    <source>
        <dbReference type="RuleBase" id="RU000488"/>
    </source>
</evidence>
<evidence type="ECO:0000256" key="3">
    <source>
        <dbReference type="ARBA" id="ARBA00022448"/>
    </source>
</evidence>
<feature type="repeat" description="Solcar" evidence="10">
    <location>
        <begin position="226"/>
        <end position="306"/>
    </location>
</feature>
<evidence type="ECO:0000256" key="1">
    <source>
        <dbReference type="ARBA" id="ARBA00004585"/>
    </source>
</evidence>
<comment type="caution">
    <text evidence="14">The sequence shown here is derived from an EMBL/GenBank/DDBJ whole genome shotgun (WGS) entry which is preliminary data.</text>
</comment>
<dbReference type="GO" id="GO:0015230">
    <property type="term" value="F:FAD transmembrane transporter activity"/>
    <property type="evidence" value="ECO:0007669"/>
    <property type="project" value="TreeGrafter"/>
</dbReference>
<dbReference type="GO" id="GO:0015217">
    <property type="term" value="F:ADP transmembrane transporter activity"/>
    <property type="evidence" value="ECO:0007669"/>
    <property type="project" value="TreeGrafter"/>
</dbReference>
<keyword evidence="9" id="KW-0576">Peroxisome</keyword>
<evidence type="ECO:0000256" key="7">
    <source>
        <dbReference type="ARBA" id="ARBA00022989"/>
    </source>
</evidence>
<evidence type="ECO:0000256" key="10">
    <source>
        <dbReference type="PROSITE-ProRule" id="PRU00282"/>
    </source>
</evidence>
<comment type="similarity">
    <text evidence="2 11">Belongs to the mitochondrial carrier (TC 2.A.29) family.</text>
</comment>
<evidence type="ECO:0000256" key="13">
    <source>
        <dbReference type="SAM" id="Phobius"/>
    </source>
</evidence>
<feature type="transmembrane region" description="Helical" evidence="13">
    <location>
        <begin position="74"/>
        <end position="97"/>
    </location>
</feature>
<dbReference type="EMBL" id="JAVRRT010000004">
    <property type="protein sequence ID" value="KAK5172572.1"/>
    <property type="molecule type" value="Genomic_DNA"/>
</dbReference>
<feature type="repeat" description="Solcar" evidence="10">
    <location>
        <begin position="114"/>
        <end position="215"/>
    </location>
</feature>